<feature type="binding site" evidence="4">
    <location>
        <position position="156"/>
    </location>
    <ligand>
        <name>substrate</name>
    </ligand>
</feature>
<evidence type="ECO:0000256" key="2">
    <source>
        <dbReference type="ARBA" id="ARBA00038358"/>
    </source>
</evidence>
<dbReference type="Gene3D" id="1.50.10.10">
    <property type="match status" value="1"/>
</dbReference>
<dbReference type="InterPro" id="IPR012341">
    <property type="entry name" value="6hp_glycosidase-like_sf"/>
</dbReference>
<feature type="binding site" evidence="4">
    <location>
        <position position="228"/>
    </location>
    <ligand>
        <name>substrate</name>
    </ligand>
</feature>
<keyword evidence="1 5" id="KW-0378">Hydrolase</keyword>
<sequence length="372" mass="42684">MEREILWAQEISRKIKSKMAVVAERNQHKIPYTTENGCFDDLTDKNICWWTNGFWGGIMWQLYHASGDELYRKIALEVEEKLDRNLMMHMGMDHDSGFKWLPTSGAHYRIDGDKASYNRLMLASDNLAGRFNTAGGFLRAWNDKRDGSRAGWAIIDCMMNLPLLYWASDLTKDPRYGQIARIHAQTAMKYFIREDGSVNHIVEFHPATGEFITSHGGQGYGQGSTWTRGQAWAIYGFVLSYLYTKEEGYLQSAEKTADYFRENIPDEGGIPVDFRQPPDCIWEDSTAAAIAACGMLELGKIVKSGEKYKETAISLLRFLADERCNWSQECDNILEKCTAAFSDDKHEYAIIYGDYFFIEAIWKLTGEELFIW</sequence>
<comment type="similarity">
    <text evidence="2">Belongs to the glycosyl hydrolase 88 family.</text>
</comment>
<dbReference type="PANTHER" id="PTHR36845">
    <property type="entry name" value="HYDROLASE, PUTATIVE (AFU_ORTHOLOGUE AFUA_7G05090)-RELATED"/>
    <property type="match status" value="1"/>
</dbReference>
<accession>A0A4P6LYF7</accession>
<dbReference type="Proteomes" id="UP000289794">
    <property type="component" value="Chromosome"/>
</dbReference>
<dbReference type="EMBL" id="CP035945">
    <property type="protein sequence ID" value="QBE97741.1"/>
    <property type="molecule type" value="Genomic_DNA"/>
</dbReference>
<dbReference type="PANTHER" id="PTHR36845:SF1">
    <property type="entry name" value="HYDROLASE, PUTATIVE (AFU_ORTHOLOGUE AFUA_7G05090)-RELATED"/>
    <property type="match status" value="1"/>
</dbReference>
<evidence type="ECO:0000256" key="4">
    <source>
        <dbReference type="PIRSR" id="PIRSR610905-2"/>
    </source>
</evidence>
<evidence type="ECO:0000313" key="6">
    <source>
        <dbReference type="Proteomes" id="UP000289794"/>
    </source>
</evidence>
<dbReference type="EC" id="3.2.1.179" evidence="5"/>
<dbReference type="Pfam" id="PF07470">
    <property type="entry name" value="Glyco_hydro_88"/>
    <property type="match status" value="1"/>
</dbReference>
<dbReference type="InterPro" id="IPR010905">
    <property type="entry name" value="Glyco_hydro_88"/>
</dbReference>
<dbReference type="KEGG" id="bpro:PMF13cell1_03304"/>
<keyword evidence="5" id="KW-0326">Glycosidase</keyword>
<dbReference type="AlphaFoldDB" id="A0A4P6LYF7"/>
<name>A0A4P6LYF7_9FIRM</name>
<dbReference type="GO" id="GO:0000272">
    <property type="term" value="P:polysaccharide catabolic process"/>
    <property type="evidence" value="ECO:0007669"/>
    <property type="project" value="TreeGrafter"/>
</dbReference>
<dbReference type="GO" id="GO:0052757">
    <property type="term" value="F:chondroitin hydrolase activity"/>
    <property type="evidence" value="ECO:0007669"/>
    <property type="project" value="TreeGrafter"/>
</dbReference>
<reference evidence="5 6" key="1">
    <citation type="submission" date="2019-01" db="EMBL/GenBank/DDBJ databases">
        <title>PMF-metabolizing Aryl O-demethylase.</title>
        <authorList>
            <person name="Kim M."/>
        </authorList>
    </citation>
    <scope>NUCLEOTIDE SEQUENCE [LARGE SCALE GENOMIC DNA]</scope>
    <source>
        <strain evidence="5 6">PMF1</strain>
    </source>
</reference>
<feature type="binding site" evidence="4">
    <location>
        <position position="95"/>
    </location>
    <ligand>
        <name>substrate</name>
    </ligand>
</feature>
<feature type="active site" description="Proton donor" evidence="3">
    <location>
        <position position="156"/>
    </location>
</feature>
<evidence type="ECO:0000313" key="5">
    <source>
        <dbReference type="EMBL" id="QBE97741.1"/>
    </source>
</evidence>
<protein>
    <submittedName>
        <fullName evidence="5">Unsaturated glucuronyl hydrolase</fullName>
        <ecNumber evidence="5">3.2.1.179</ecNumber>
    </submittedName>
</protein>
<evidence type="ECO:0000256" key="1">
    <source>
        <dbReference type="ARBA" id="ARBA00022801"/>
    </source>
</evidence>
<dbReference type="RefSeq" id="WP_130181401.1">
    <property type="nucleotide sequence ID" value="NZ_CP035945.1"/>
</dbReference>
<dbReference type="InterPro" id="IPR052369">
    <property type="entry name" value="UG_Glycosaminoglycan_Hydrolase"/>
</dbReference>
<feature type="active site" description="Nucleophile" evidence="3">
    <location>
        <position position="95"/>
    </location>
</feature>
<dbReference type="InterPro" id="IPR008928">
    <property type="entry name" value="6-hairpin_glycosidase_sf"/>
</dbReference>
<feature type="binding site" evidence="4">
    <location>
        <position position="232"/>
    </location>
    <ligand>
        <name>substrate</name>
    </ligand>
</feature>
<evidence type="ECO:0000256" key="3">
    <source>
        <dbReference type="PIRSR" id="PIRSR610905-1"/>
    </source>
</evidence>
<gene>
    <name evidence="5" type="primary">ugl_4</name>
    <name evidence="5" type="ORF">PMF13cell1_03304</name>
</gene>
<dbReference type="SUPFAM" id="SSF48208">
    <property type="entry name" value="Six-hairpin glycosidases"/>
    <property type="match status" value="1"/>
</dbReference>
<proteinExistence type="inferred from homology"/>
<organism evidence="5 6">
    <name type="scientific">Blautia producta</name>
    <dbReference type="NCBI Taxonomy" id="33035"/>
    <lineage>
        <taxon>Bacteria</taxon>
        <taxon>Bacillati</taxon>
        <taxon>Bacillota</taxon>
        <taxon>Clostridia</taxon>
        <taxon>Lachnospirales</taxon>
        <taxon>Lachnospiraceae</taxon>
        <taxon>Blautia</taxon>
    </lineage>
</organism>